<accession>A0A3R8NTR8</accession>
<dbReference type="EMBL" id="RSAA01000035">
    <property type="protein sequence ID" value="RRO13066.1"/>
    <property type="molecule type" value="Genomic_DNA"/>
</dbReference>
<evidence type="ECO:0008006" key="4">
    <source>
        <dbReference type="Google" id="ProtNLM"/>
    </source>
</evidence>
<keyword evidence="1" id="KW-1133">Transmembrane helix</keyword>
<name>A0A3R8NTR8_9PSEU</name>
<dbReference type="AlphaFoldDB" id="A0A3R8NTR8"/>
<dbReference type="RefSeq" id="WP_125093152.1">
    <property type="nucleotide sequence ID" value="NZ_RSAA01000035.1"/>
</dbReference>
<dbReference type="Proteomes" id="UP000274515">
    <property type="component" value="Unassembled WGS sequence"/>
</dbReference>
<sequence>MAPPKPLRTAVVLWWVLALLLLLETGLAWTDPALETRLLVVNTVVGSVLAAAYLVLGSLVFRRTAWARLVLTVLAAAHLVLMIASGAGVGIPLLLLALGVAGTVLMWARQSSEWLTGER</sequence>
<feature type="transmembrane region" description="Helical" evidence="1">
    <location>
        <begin position="38"/>
        <end position="56"/>
    </location>
</feature>
<proteinExistence type="predicted"/>
<comment type="caution">
    <text evidence="2">The sequence shown here is derived from an EMBL/GenBank/DDBJ whole genome shotgun (WGS) entry which is preliminary data.</text>
</comment>
<gene>
    <name evidence="2" type="ORF">EIL87_25805</name>
</gene>
<keyword evidence="3" id="KW-1185">Reference proteome</keyword>
<keyword evidence="1" id="KW-0472">Membrane</keyword>
<evidence type="ECO:0000313" key="2">
    <source>
        <dbReference type="EMBL" id="RRO13066.1"/>
    </source>
</evidence>
<protein>
    <recommendedName>
        <fullName evidence="4">Integral membrane protein</fullName>
    </recommendedName>
</protein>
<reference evidence="2 3" key="1">
    <citation type="submission" date="2018-11" db="EMBL/GenBank/DDBJ databases">
        <title>Saccharopolyspora rhizosphaerae sp. nov., an actinomycete isolated from rhizosphere soil in Thailand.</title>
        <authorList>
            <person name="Intra B."/>
            <person name="Euanorasetr J."/>
            <person name="Take A."/>
            <person name="Inahashi Y."/>
            <person name="Mori M."/>
            <person name="Panbangred W."/>
            <person name="Matsumoto A."/>
        </authorList>
    </citation>
    <scope>NUCLEOTIDE SEQUENCE [LARGE SCALE GENOMIC DNA]</scope>
    <source>
        <strain evidence="2 3">H219</strain>
    </source>
</reference>
<dbReference type="OrthoDB" id="3698389at2"/>
<keyword evidence="1" id="KW-0812">Transmembrane</keyword>
<organism evidence="2 3">
    <name type="scientific">Saccharopolyspora rhizosphaerae</name>
    <dbReference type="NCBI Taxonomy" id="2492662"/>
    <lineage>
        <taxon>Bacteria</taxon>
        <taxon>Bacillati</taxon>
        <taxon>Actinomycetota</taxon>
        <taxon>Actinomycetes</taxon>
        <taxon>Pseudonocardiales</taxon>
        <taxon>Pseudonocardiaceae</taxon>
        <taxon>Saccharopolyspora</taxon>
    </lineage>
</organism>
<evidence type="ECO:0000313" key="3">
    <source>
        <dbReference type="Proteomes" id="UP000274515"/>
    </source>
</evidence>
<evidence type="ECO:0000256" key="1">
    <source>
        <dbReference type="SAM" id="Phobius"/>
    </source>
</evidence>